<protein>
    <submittedName>
        <fullName evidence="2">Uncharacterized protein</fullName>
    </submittedName>
</protein>
<feature type="region of interest" description="Disordered" evidence="1">
    <location>
        <begin position="205"/>
        <end position="347"/>
    </location>
</feature>
<feature type="compositionally biased region" description="Polar residues" evidence="1">
    <location>
        <begin position="229"/>
        <end position="241"/>
    </location>
</feature>
<dbReference type="AlphaFoldDB" id="A0AAW0ARI5"/>
<comment type="caution">
    <text evidence="2">The sequence shown here is derived from an EMBL/GenBank/DDBJ whole genome shotgun (WGS) entry which is preliminary data.</text>
</comment>
<dbReference type="Proteomes" id="UP001383192">
    <property type="component" value="Unassembled WGS sequence"/>
</dbReference>
<reference evidence="2 3" key="1">
    <citation type="submission" date="2024-01" db="EMBL/GenBank/DDBJ databases">
        <title>A draft genome for a cacao thread blight-causing isolate of Paramarasmius palmivorus.</title>
        <authorList>
            <person name="Baruah I.K."/>
            <person name="Bukari Y."/>
            <person name="Amoako-Attah I."/>
            <person name="Meinhardt L.W."/>
            <person name="Bailey B.A."/>
            <person name="Cohen S.P."/>
        </authorList>
    </citation>
    <scope>NUCLEOTIDE SEQUENCE [LARGE SCALE GENOMIC DNA]</scope>
    <source>
        <strain evidence="2 3">GH-12</strain>
    </source>
</reference>
<keyword evidence="3" id="KW-1185">Reference proteome</keyword>
<name>A0AAW0ARI5_9AGAR</name>
<dbReference type="EMBL" id="JAYKXP010000320">
    <property type="protein sequence ID" value="KAK7015497.1"/>
    <property type="molecule type" value="Genomic_DNA"/>
</dbReference>
<evidence type="ECO:0000313" key="3">
    <source>
        <dbReference type="Proteomes" id="UP001383192"/>
    </source>
</evidence>
<gene>
    <name evidence="2" type="ORF">VNI00_019127</name>
</gene>
<sequence length="347" mass="39016">MAMKFVSRTINGGSYNKVRGNQLNNSHNTTTIIHGNYNHTMVTTREAMERTIYDEFEYIKLGQVIPLETLCTEDLSELELSYRSGRMIGRVKTRVTTRTVAIGRRQGLKTHTGYTPVRSLQVKDLDQLLWSLSVTFFWLITKNKGMQALMKQLNSSRRRLGRQSSPKEWDQVIQRFLQLLHVWGLELGPEVDDWGDPLVRVKDSGRIEELDDNDEDSLSNTSSTTSNSKTYSTPQEGIGTSTRRDRSNTVQSRRPQATTLEHRQTEKTQAQSKRSSRTTNAEKASNRRSDSGTARNAASQPFIRTGNSGAGTMGRAALDTTTTTLDKKARPSKAIGAQSAGSKPRWR</sequence>
<accession>A0AAW0ARI5</accession>
<proteinExistence type="predicted"/>
<evidence type="ECO:0000256" key="1">
    <source>
        <dbReference type="SAM" id="MobiDB-lite"/>
    </source>
</evidence>
<feature type="compositionally biased region" description="Polar residues" evidence="1">
    <location>
        <begin position="248"/>
        <end position="259"/>
    </location>
</feature>
<organism evidence="2 3">
    <name type="scientific">Paramarasmius palmivorus</name>
    <dbReference type="NCBI Taxonomy" id="297713"/>
    <lineage>
        <taxon>Eukaryota</taxon>
        <taxon>Fungi</taxon>
        <taxon>Dikarya</taxon>
        <taxon>Basidiomycota</taxon>
        <taxon>Agaricomycotina</taxon>
        <taxon>Agaricomycetes</taxon>
        <taxon>Agaricomycetidae</taxon>
        <taxon>Agaricales</taxon>
        <taxon>Marasmiineae</taxon>
        <taxon>Marasmiaceae</taxon>
        <taxon>Paramarasmius</taxon>
    </lineage>
</organism>
<feature type="compositionally biased region" description="Polar residues" evidence="1">
    <location>
        <begin position="267"/>
        <end position="283"/>
    </location>
</feature>
<evidence type="ECO:0000313" key="2">
    <source>
        <dbReference type="EMBL" id="KAK7015497.1"/>
    </source>
</evidence>
<feature type="compositionally biased region" description="Low complexity" evidence="1">
    <location>
        <begin position="218"/>
        <end position="228"/>
    </location>
</feature>